<keyword evidence="1" id="KW-0812">Transmembrane</keyword>
<reference evidence="5 6" key="1">
    <citation type="submission" date="2017-03" db="EMBL/GenBank/DDBJ databases">
        <authorList>
            <person name="Afonso C.L."/>
            <person name="Miller P.J."/>
            <person name="Scott M.A."/>
            <person name="Spackman E."/>
            <person name="Goraichik I."/>
            <person name="Dimitrov K.M."/>
            <person name="Suarez D.L."/>
            <person name="Swayne D.E."/>
        </authorList>
    </citation>
    <scope>NUCLEOTIDE SEQUENCE [LARGE SCALE GENOMIC DNA]</scope>
    <source>
        <strain evidence="5 6">CECT 8367</strain>
    </source>
</reference>
<keyword evidence="7" id="KW-1185">Reference proteome</keyword>
<feature type="domain" description="Acyltransferase 3" evidence="2">
    <location>
        <begin position="9"/>
        <end position="341"/>
    </location>
</feature>
<evidence type="ECO:0000313" key="5">
    <source>
        <dbReference type="EMBL" id="SLN65188.1"/>
    </source>
</evidence>
<feature type="transmembrane region" description="Helical" evidence="1">
    <location>
        <begin position="233"/>
        <end position="252"/>
    </location>
</feature>
<feature type="transmembrane region" description="Helical" evidence="1">
    <location>
        <begin position="327"/>
        <end position="345"/>
    </location>
</feature>
<dbReference type="EC" id="2.3.1.-" evidence="5"/>
<dbReference type="RefSeq" id="WP_133056348.1">
    <property type="nucleotide sequence ID" value="NZ_FWFY01000012.1"/>
</dbReference>
<evidence type="ECO:0000256" key="1">
    <source>
        <dbReference type="SAM" id="Phobius"/>
    </source>
</evidence>
<dbReference type="Proteomes" id="UP000193495">
    <property type="component" value="Unassembled WGS sequence"/>
</dbReference>
<proteinExistence type="predicted"/>
<dbReference type="InterPro" id="IPR043968">
    <property type="entry name" value="SGNH"/>
</dbReference>
<feature type="domain" description="SGNH" evidence="3">
    <location>
        <begin position="443"/>
        <end position="638"/>
    </location>
</feature>
<protein>
    <submittedName>
        <fullName evidence="5">O-acetyltransferase OatA</fullName>
        <ecNumber evidence="5">2.3.1.-</ecNumber>
    </submittedName>
    <submittedName>
        <fullName evidence="4">Peptidoglycan/LPS O-acetylase OafA/YrhL</fullName>
    </submittedName>
</protein>
<evidence type="ECO:0000259" key="3">
    <source>
        <dbReference type="Pfam" id="PF19040"/>
    </source>
</evidence>
<dbReference type="Proteomes" id="UP000240624">
    <property type="component" value="Unassembled WGS sequence"/>
</dbReference>
<keyword evidence="1" id="KW-1133">Transmembrane helix</keyword>
<feature type="transmembrane region" description="Helical" evidence="1">
    <location>
        <begin position="12"/>
        <end position="29"/>
    </location>
</feature>
<feature type="transmembrane region" description="Helical" evidence="1">
    <location>
        <begin position="258"/>
        <end position="277"/>
    </location>
</feature>
<dbReference type="GO" id="GO:0016020">
    <property type="term" value="C:membrane"/>
    <property type="evidence" value="ECO:0007669"/>
    <property type="project" value="TreeGrafter"/>
</dbReference>
<feature type="transmembrane region" description="Helical" evidence="1">
    <location>
        <begin position="108"/>
        <end position="126"/>
    </location>
</feature>
<dbReference type="OrthoDB" id="9796461at2"/>
<gene>
    <name evidence="5" type="primary">oatA</name>
    <name evidence="4" type="ORF">CLV79_1124</name>
    <name evidence="5" type="ORF">LOS8367_03201</name>
</gene>
<feature type="transmembrane region" description="Helical" evidence="1">
    <location>
        <begin position="357"/>
        <end position="377"/>
    </location>
</feature>
<dbReference type="PANTHER" id="PTHR23028:SF53">
    <property type="entry name" value="ACYL_TRANSF_3 DOMAIN-CONTAINING PROTEIN"/>
    <property type="match status" value="1"/>
</dbReference>
<dbReference type="Pfam" id="PF01757">
    <property type="entry name" value="Acyl_transf_3"/>
    <property type="match status" value="1"/>
</dbReference>
<organism evidence="5 6">
    <name type="scientific">Limimaricola soesokkakensis</name>
    <dbReference type="NCBI Taxonomy" id="1343159"/>
    <lineage>
        <taxon>Bacteria</taxon>
        <taxon>Pseudomonadati</taxon>
        <taxon>Pseudomonadota</taxon>
        <taxon>Alphaproteobacteria</taxon>
        <taxon>Rhodobacterales</taxon>
        <taxon>Paracoccaceae</taxon>
        <taxon>Limimaricola</taxon>
    </lineage>
</organism>
<feature type="transmembrane region" description="Helical" evidence="1">
    <location>
        <begin position="173"/>
        <end position="195"/>
    </location>
</feature>
<dbReference type="PANTHER" id="PTHR23028">
    <property type="entry name" value="ACETYLTRANSFERASE"/>
    <property type="match status" value="1"/>
</dbReference>
<dbReference type="AlphaFoldDB" id="A0A1X6ZYN0"/>
<evidence type="ECO:0000313" key="7">
    <source>
        <dbReference type="Proteomes" id="UP000240624"/>
    </source>
</evidence>
<keyword evidence="1" id="KW-0472">Membrane</keyword>
<feature type="transmembrane region" description="Helical" evidence="1">
    <location>
        <begin position="284"/>
        <end position="307"/>
    </location>
</feature>
<evidence type="ECO:0000259" key="2">
    <source>
        <dbReference type="Pfam" id="PF01757"/>
    </source>
</evidence>
<dbReference type="EMBL" id="PYGB01000012">
    <property type="protein sequence ID" value="PSK82488.1"/>
    <property type="molecule type" value="Genomic_DNA"/>
</dbReference>
<name>A0A1X6ZYN0_9RHOB</name>
<reference evidence="4 7" key="2">
    <citation type="submission" date="2018-03" db="EMBL/GenBank/DDBJ databases">
        <title>Genomic Encyclopedia of Archaeal and Bacterial Type Strains, Phase II (KMG-II): from individual species to whole genera.</title>
        <authorList>
            <person name="Goeker M."/>
        </authorList>
    </citation>
    <scope>NUCLEOTIDE SEQUENCE [LARGE SCALE GENOMIC DNA]</scope>
    <source>
        <strain evidence="4 7">DSM 29956</strain>
    </source>
</reference>
<keyword evidence="5" id="KW-0808">Transferase</keyword>
<dbReference type="InterPro" id="IPR050879">
    <property type="entry name" value="Acyltransferase_3"/>
</dbReference>
<evidence type="ECO:0000313" key="4">
    <source>
        <dbReference type="EMBL" id="PSK82488.1"/>
    </source>
</evidence>
<feature type="transmembrane region" description="Helical" evidence="1">
    <location>
        <begin position="82"/>
        <end position="102"/>
    </location>
</feature>
<keyword evidence="5" id="KW-0012">Acyltransferase</keyword>
<dbReference type="InterPro" id="IPR002656">
    <property type="entry name" value="Acyl_transf_3_dom"/>
</dbReference>
<accession>A0A1X6ZYN0</accession>
<dbReference type="EMBL" id="FWFY01000012">
    <property type="protein sequence ID" value="SLN65188.1"/>
    <property type="molecule type" value="Genomic_DNA"/>
</dbReference>
<dbReference type="GO" id="GO:0009103">
    <property type="term" value="P:lipopolysaccharide biosynthetic process"/>
    <property type="evidence" value="ECO:0007669"/>
    <property type="project" value="TreeGrafter"/>
</dbReference>
<dbReference type="GO" id="GO:0016747">
    <property type="term" value="F:acyltransferase activity, transferring groups other than amino-acyl groups"/>
    <property type="evidence" value="ECO:0007669"/>
    <property type="project" value="InterPro"/>
</dbReference>
<sequence length="664" mass="72740">MTSQVSYRPEIDGMRAIAVSAVLVYHLGIAQGDGIVFPGGFLGVDLFFVLSGFLITGILLQELAEGGRIHLARFYARRARRILPPMLLVMMASLPAAWAILLPSEMQRFAWSLLATLGFVSNFFWFETLGAYGAAAADQQPFLHGWSLAIEEQFYLLFPLVLTLLARLGGGRAVGVGIAVLLVSGLAVAQLSTWAMPSFSFFSPASRAWELLAGSGLAWLSRYRAGLLRRGPLARLAPLAALLVLLACFAGFELEGSGHPGLPTLPVILASCTLIWFARPGEPVTALLSTPPLVYLGKLSYAIYLWHFPIFAFGRLANIDGATAVDMAAWLGLTLALSVLSYHLVERPFRFSLPTRAFAAAITGATAMVLQFGAVSLGSDDGLGRQSARLAWLYGDASFDNEVLQAQSWSILDALDPDEKIDRWNAATPSRHEREALWFRQSESRKVLIIGNSHSKDMFNALWLNAERFDGIEFARFAIGAKVPEAHIEMLLRAPNFAAAHVIALAPRYTPEFRTALPRLAALFQRHGKEVVVIGDTAEFDSPSVLPLFDWHLRSVGTRAQLAGLNGIAHDRESAEGRTAERALDRMAEELGLGFLSRRQLICDDAAESCALVSPEGRKTMYDRDHWTLEGAALFGRRAAEAGWFQEDRKGHGRSQDRFSNLSR</sequence>
<dbReference type="Pfam" id="PF19040">
    <property type="entry name" value="SGNH"/>
    <property type="match status" value="1"/>
</dbReference>
<feature type="transmembrane region" description="Helical" evidence="1">
    <location>
        <begin position="35"/>
        <end position="61"/>
    </location>
</feature>
<evidence type="ECO:0000313" key="6">
    <source>
        <dbReference type="Proteomes" id="UP000193495"/>
    </source>
</evidence>